<name>A0A9P7B5U7_MAUEX</name>
<reference evidence="1 2" key="1">
    <citation type="submission" date="2020-11" db="EMBL/GenBank/DDBJ databases">
        <title>Kefir isolates.</title>
        <authorList>
            <person name="Marcisauskas S."/>
            <person name="Kim Y."/>
            <person name="Blasche S."/>
        </authorList>
    </citation>
    <scope>NUCLEOTIDE SEQUENCE [LARGE SCALE GENOMIC DNA]</scope>
    <source>
        <strain evidence="1 2">OG2</strain>
    </source>
</reference>
<dbReference type="PANTHER" id="PTHR12126">
    <property type="entry name" value="NADH-UBIQUINONE OXIDOREDUCTASE 39 KDA SUBUNIT-RELATED"/>
    <property type="match status" value="1"/>
</dbReference>
<dbReference type="AlphaFoldDB" id="A0A9P7B5U7"/>
<keyword evidence="2" id="KW-1185">Reference proteome</keyword>
<dbReference type="InterPro" id="IPR036291">
    <property type="entry name" value="NAD(P)-bd_dom_sf"/>
</dbReference>
<dbReference type="SUPFAM" id="SSF51735">
    <property type="entry name" value="NAD(P)-binding Rossmann-fold domains"/>
    <property type="match status" value="1"/>
</dbReference>
<comment type="caution">
    <text evidence="1">The sequence shown here is derived from an EMBL/GenBank/DDBJ whole genome shotgun (WGS) entry which is preliminary data.</text>
</comment>
<gene>
    <name evidence="1" type="ORF">C6P45_001752</name>
</gene>
<dbReference type="OrthoDB" id="276721at2759"/>
<dbReference type="PANTHER" id="PTHR12126:SF16">
    <property type="entry name" value="MIOREX COMPLEX COMPONENT 2"/>
    <property type="match status" value="1"/>
</dbReference>
<organism evidence="1 2">
    <name type="scientific">Maudiozyma exigua</name>
    <name type="common">Yeast</name>
    <name type="synonym">Kazachstania exigua</name>
    <dbReference type="NCBI Taxonomy" id="34358"/>
    <lineage>
        <taxon>Eukaryota</taxon>
        <taxon>Fungi</taxon>
        <taxon>Dikarya</taxon>
        <taxon>Ascomycota</taxon>
        <taxon>Saccharomycotina</taxon>
        <taxon>Saccharomycetes</taxon>
        <taxon>Saccharomycetales</taxon>
        <taxon>Saccharomycetaceae</taxon>
        <taxon>Maudiozyma</taxon>
    </lineage>
</organism>
<dbReference type="Gene3D" id="3.40.50.720">
    <property type="entry name" value="NAD(P)-binding Rossmann-like Domain"/>
    <property type="match status" value="1"/>
</dbReference>
<dbReference type="Proteomes" id="UP000750334">
    <property type="component" value="Unassembled WGS sequence"/>
</dbReference>
<dbReference type="EMBL" id="PUHR01000187">
    <property type="protein sequence ID" value="KAG0659769.1"/>
    <property type="molecule type" value="Genomic_DNA"/>
</dbReference>
<dbReference type="GO" id="GO:0044877">
    <property type="term" value="F:protein-containing complex binding"/>
    <property type="evidence" value="ECO:0007669"/>
    <property type="project" value="TreeGrafter"/>
</dbReference>
<evidence type="ECO:0000313" key="1">
    <source>
        <dbReference type="EMBL" id="KAG0659769.1"/>
    </source>
</evidence>
<accession>A0A9P7B5U7</accession>
<protein>
    <recommendedName>
        <fullName evidence="3">NAD-dependent epimerase/dehydratase domain-containing protein</fullName>
    </recommendedName>
</protein>
<dbReference type="InterPro" id="IPR051207">
    <property type="entry name" value="ComplexI_NDUFA9_subunit"/>
</dbReference>
<evidence type="ECO:0000313" key="2">
    <source>
        <dbReference type="Proteomes" id="UP000750334"/>
    </source>
</evidence>
<dbReference type="GO" id="GO:0005739">
    <property type="term" value="C:mitochondrion"/>
    <property type="evidence" value="ECO:0007669"/>
    <property type="project" value="TreeGrafter"/>
</dbReference>
<proteinExistence type="predicted"/>
<evidence type="ECO:0008006" key="3">
    <source>
        <dbReference type="Google" id="ProtNLM"/>
    </source>
</evidence>
<sequence>MVVQKLVVFGGNGFLGKRICQQAVLSGMQVIGLSRSGKSPEPVSKNDSHWIKEVSWQSANIFNPDSYVGHLKDGTPDIVHSIGILLENENYKKNIKNGFSIGDFCGKSSNPLFYPRDTSVSKPKDPDFTYERMNTKSAMILTDTYNTILRNRAKPSSVKPSISYISADKGFAMIPDGYIHSKRMTELYLLDEAHKNVDSPFRPIIIRPGFMFDELNTAQFNDFRTLLHDGIEVLNFVNKLILRKQFQFVNELIRPTVSTQQVGRSLVAKIKNQKFNGIVTLDDMLK</sequence>